<keyword evidence="2" id="KW-1185">Reference proteome</keyword>
<dbReference type="EMBL" id="AFBI03000080">
    <property type="protein sequence ID" value="EJW02279.1"/>
    <property type="molecule type" value="Genomic_DNA"/>
</dbReference>
<dbReference type="Proteomes" id="UP000003163">
    <property type="component" value="Unassembled WGS sequence"/>
</dbReference>
<gene>
    <name evidence="1" type="ORF">EDEG_03285</name>
</gene>
<name>J9D408_EDHAE</name>
<dbReference type="AlphaFoldDB" id="J9D408"/>
<proteinExistence type="predicted"/>
<accession>J9D408</accession>
<dbReference type="VEuPathDB" id="MicrosporidiaDB:EDEG_03285"/>
<reference evidence="2" key="2">
    <citation type="submission" date="2015-07" db="EMBL/GenBank/DDBJ databases">
        <title>Contrasting host-pathogen interactions and genome evolution in two generalist and specialist microsporidian pathogens of mosquitoes.</title>
        <authorList>
            <consortium name="The Broad Institute Genomics Platform"/>
            <consortium name="The Broad Institute Genome Sequencing Center for Infectious Disease"/>
            <person name="Cuomo C.A."/>
            <person name="Sanscrainte N.D."/>
            <person name="Goldberg J.M."/>
            <person name="Heiman D."/>
            <person name="Young S."/>
            <person name="Zeng Q."/>
            <person name="Becnel J.J."/>
            <person name="Birren B.W."/>
        </authorList>
    </citation>
    <scope>NUCLEOTIDE SEQUENCE [LARGE SCALE GENOMIC DNA]</scope>
    <source>
        <strain evidence="2">USNM 41457</strain>
    </source>
</reference>
<protein>
    <submittedName>
        <fullName evidence="1">Uncharacterized protein</fullName>
    </submittedName>
</protein>
<reference evidence="1 2" key="1">
    <citation type="submission" date="2011-08" db="EMBL/GenBank/DDBJ databases">
        <authorList>
            <person name="Liu Z.J."/>
            <person name="Shi F.L."/>
            <person name="Lu J.Q."/>
            <person name="Li M."/>
            <person name="Wang Z.L."/>
        </authorList>
    </citation>
    <scope>NUCLEOTIDE SEQUENCE [LARGE SCALE GENOMIC DNA]</scope>
    <source>
        <strain evidence="1 2">USNM 41457</strain>
    </source>
</reference>
<dbReference type="HOGENOM" id="CLU_1137988_0_0_1"/>
<comment type="caution">
    <text evidence="1">The sequence shown here is derived from an EMBL/GenBank/DDBJ whole genome shotgun (WGS) entry which is preliminary data.</text>
</comment>
<organism evidence="1 2">
    <name type="scientific">Edhazardia aedis (strain USNM 41457)</name>
    <name type="common">Microsporidian parasite</name>
    <dbReference type="NCBI Taxonomy" id="1003232"/>
    <lineage>
        <taxon>Eukaryota</taxon>
        <taxon>Fungi</taxon>
        <taxon>Fungi incertae sedis</taxon>
        <taxon>Microsporidia</taxon>
        <taxon>Edhazardia</taxon>
    </lineage>
</organism>
<dbReference type="InParanoid" id="J9D408"/>
<evidence type="ECO:0000313" key="1">
    <source>
        <dbReference type="EMBL" id="EJW02279.1"/>
    </source>
</evidence>
<evidence type="ECO:0000313" key="2">
    <source>
        <dbReference type="Proteomes" id="UP000003163"/>
    </source>
</evidence>
<sequence>MFFETIKKNCRAKIGSLIEIQQKFVDKVIKEVEYFFHFFSLFLMIDYNEFFAQKINGMALLQNYYIDTVLFTVQIYTNLYYNVSSTSFESIKNDLYNFLKQHQYKICNFDKTVDVNWTQIKVKLKIIFEKFKAIENILESKALKFSHIDELLTFNHLYNALSKLSECLNKTFLHPFSNTKNIFHEYQKHYNQIISMIPVIIYYDQTEFLSDLHILISKNIENFSKCQLLENVSNHCNTKQQTYI</sequence>